<accession>A0A3S2MDI4</accession>
<dbReference type="OrthoDB" id="5976950at2759"/>
<dbReference type="GO" id="GO:0005634">
    <property type="term" value="C:nucleus"/>
    <property type="evidence" value="ECO:0007669"/>
    <property type="project" value="TreeGrafter"/>
</dbReference>
<dbReference type="GO" id="GO:0000775">
    <property type="term" value="C:chromosome, centromeric region"/>
    <property type="evidence" value="ECO:0007669"/>
    <property type="project" value="InterPro"/>
</dbReference>
<name>A0A3S2MDI4_ORYJA</name>
<gene>
    <name evidence="1" type="ORF">OJAV_G00049600</name>
</gene>
<dbReference type="PANTHER" id="PTHR28577:SF1">
    <property type="entry name" value="CENTROMERE PROTEIN P"/>
    <property type="match status" value="1"/>
</dbReference>
<dbReference type="Pfam" id="PF13096">
    <property type="entry name" value="CENP-P"/>
    <property type="match status" value="1"/>
</dbReference>
<evidence type="ECO:0000313" key="2">
    <source>
        <dbReference type="Proteomes" id="UP000283210"/>
    </source>
</evidence>
<sequence length="142" mass="15230">MLWNSSSASDIESFPPFQALTASHDDSDIKRVYVPLKAVSLFLQDKFPSVVSVPGGRRSEVMVLRRPELPGVVLFIHWAVEISTEGTVVPKINLLPKIPGKALELFPSLPVGGAAEAFQSLLRILGAEGAVESVLRAVASPV</sequence>
<dbReference type="InterPro" id="IPR027801">
    <property type="entry name" value="CENP-P"/>
</dbReference>
<dbReference type="Proteomes" id="UP000283210">
    <property type="component" value="Chromosome 5"/>
</dbReference>
<organism evidence="1 2">
    <name type="scientific">Oryzias javanicus</name>
    <name type="common">Javanese ricefish</name>
    <name type="synonym">Aplocheilus javanicus</name>
    <dbReference type="NCBI Taxonomy" id="123683"/>
    <lineage>
        <taxon>Eukaryota</taxon>
        <taxon>Metazoa</taxon>
        <taxon>Chordata</taxon>
        <taxon>Craniata</taxon>
        <taxon>Vertebrata</taxon>
        <taxon>Euteleostomi</taxon>
        <taxon>Actinopterygii</taxon>
        <taxon>Neopterygii</taxon>
        <taxon>Teleostei</taxon>
        <taxon>Neoteleostei</taxon>
        <taxon>Acanthomorphata</taxon>
        <taxon>Ovalentaria</taxon>
        <taxon>Atherinomorphae</taxon>
        <taxon>Beloniformes</taxon>
        <taxon>Adrianichthyidae</taxon>
        <taxon>Oryziinae</taxon>
        <taxon>Oryzias</taxon>
    </lineage>
</organism>
<dbReference type="GO" id="GO:0034080">
    <property type="term" value="P:CENP-A containing chromatin assembly"/>
    <property type="evidence" value="ECO:0007669"/>
    <property type="project" value="InterPro"/>
</dbReference>
<evidence type="ECO:0000313" key="1">
    <source>
        <dbReference type="EMBL" id="RVE73361.1"/>
    </source>
</evidence>
<keyword evidence="2" id="KW-1185">Reference proteome</keyword>
<protein>
    <recommendedName>
        <fullName evidence="3">Centromere protein P</fullName>
    </recommendedName>
</protein>
<dbReference type="EMBL" id="CM012441">
    <property type="protein sequence ID" value="RVE73361.1"/>
    <property type="molecule type" value="Genomic_DNA"/>
</dbReference>
<dbReference type="PANTHER" id="PTHR28577">
    <property type="entry name" value="CENTROMERE PROTEIN P"/>
    <property type="match status" value="1"/>
</dbReference>
<reference evidence="1 2" key="2">
    <citation type="submission" date="2019-01" db="EMBL/GenBank/DDBJ databases">
        <title>A chromosome length genome reference of the Java medaka (oryzias javanicus).</title>
        <authorList>
            <person name="Herpin A."/>
            <person name="Takehana Y."/>
            <person name="Naruse K."/>
            <person name="Ansai S."/>
            <person name="Kawaguchi M."/>
        </authorList>
    </citation>
    <scope>NUCLEOTIDE SEQUENCE [LARGE SCALE GENOMIC DNA]</scope>
    <source>
        <strain evidence="1">RS831</strain>
        <tissue evidence="1">Whole body</tissue>
    </source>
</reference>
<evidence type="ECO:0008006" key="3">
    <source>
        <dbReference type="Google" id="ProtNLM"/>
    </source>
</evidence>
<reference evidence="1 2" key="1">
    <citation type="submission" date="2018-11" db="EMBL/GenBank/DDBJ databases">
        <authorList>
            <person name="Lopez-Roques C."/>
            <person name="Donnadieu C."/>
            <person name="Bouchez O."/>
            <person name="Klopp C."/>
            <person name="Cabau C."/>
            <person name="Zahm M."/>
        </authorList>
    </citation>
    <scope>NUCLEOTIDE SEQUENCE [LARGE SCALE GENOMIC DNA]</scope>
    <source>
        <strain evidence="1">RS831</strain>
        <tissue evidence="1">Whole body</tissue>
    </source>
</reference>
<dbReference type="AlphaFoldDB" id="A0A3S2MDI4"/>
<proteinExistence type="predicted"/>